<protein>
    <submittedName>
        <fullName evidence="2">Uncharacterized protein</fullName>
    </submittedName>
</protein>
<dbReference type="RefSeq" id="WP_046475892.1">
    <property type="nucleotide sequence ID" value="NZ_LN829118.1"/>
</dbReference>
<feature type="region of interest" description="Disordered" evidence="1">
    <location>
        <begin position="293"/>
        <end position="338"/>
    </location>
</feature>
<evidence type="ECO:0000256" key="1">
    <source>
        <dbReference type="SAM" id="MobiDB-lite"/>
    </source>
</evidence>
<dbReference type="Proteomes" id="UP000033187">
    <property type="component" value="Chromosome 1"/>
</dbReference>
<keyword evidence="3" id="KW-1185">Reference proteome</keyword>
<name>A0A0D6JBG1_9HYPH</name>
<dbReference type="AlphaFoldDB" id="A0A0D6JBG1"/>
<gene>
    <name evidence="2" type="ORF">YBN1229_v1_0339</name>
</gene>
<dbReference type="EMBL" id="LN829119">
    <property type="protein sequence ID" value="CPR15394.1"/>
    <property type="molecule type" value="Genomic_DNA"/>
</dbReference>
<proteinExistence type="predicted"/>
<dbReference type="KEGG" id="fiy:BN1229_v1_0339"/>
<dbReference type="KEGG" id="fil:BN1229_v1_0335"/>
<sequence>MQVGLVLISCAMVALSTWGYLATFAVSAGSVSGRVFTPLLPFTWVDSRRSNPDGTLETPVGFIDGRPPTALEVASPQTAVALTSSPKIVRSISRKIIPLPERGVRLLASVPLPERVLRSQDILTAQWLPVRRPDPDLPAARVAESARTTGVDIVRDVKTASIAGPVVVIVQEAVRQTASRPMMDLVTGSIARRPDFEGRQALGGPRPIEIEPVAVVKNYEKKQPLMQAELPELLPIRAGSNALLKLQPIGSATRLRDPTSEFVIRAASPELVQISLRTEKGGQDVDAKLSVADRPATSRGRVSTHKTPERKSARSYQQRRNRSMANSIRQARRARGVY</sequence>
<evidence type="ECO:0000313" key="2">
    <source>
        <dbReference type="EMBL" id="CPR15394.1"/>
    </source>
</evidence>
<accession>A0A0D6JBG1</accession>
<reference evidence="3" key="1">
    <citation type="submission" date="2015-02" db="EMBL/GenBank/DDBJ databases">
        <authorList>
            <person name="Chooi Y.-H."/>
        </authorList>
    </citation>
    <scope>NUCLEOTIDE SEQUENCE [LARGE SCALE GENOMIC DNA]</scope>
    <source>
        <strain evidence="3">strain Y</strain>
    </source>
</reference>
<organism evidence="2 3">
    <name type="scientific">Candidatus Filomicrobium marinum</name>
    <dbReference type="NCBI Taxonomy" id="1608628"/>
    <lineage>
        <taxon>Bacteria</taxon>
        <taxon>Pseudomonadati</taxon>
        <taxon>Pseudomonadota</taxon>
        <taxon>Alphaproteobacteria</taxon>
        <taxon>Hyphomicrobiales</taxon>
        <taxon>Hyphomicrobiaceae</taxon>
        <taxon>Filomicrobium</taxon>
    </lineage>
</organism>
<evidence type="ECO:0000313" key="3">
    <source>
        <dbReference type="Proteomes" id="UP000033187"/>
    </source>
</evidence>